<keyword evidence="15" id="KW-0675">Receptor</keyword>
<evidence type="ECO:0000256" key="1">
    <source>
        <dbReference type="ARBA" id="ARBA00000085"/>
    </source>
</evidence>
<dbReference type="Pfam" id="PF08448">
    <property type="entry name" value="PAS_4"/>
    <property type="match status" value="2"/>
</dbReference>
<dbReference type="InterPro" id="IPR000014">
    <property type="entry name" value="PAS"/>
</dbReference>
<dbReference type="GO" id="GO:0005524">
    <property type="term" value="F:ATP binding"/>
    <property type="evidence" value="ECO:0007669"/>
    <property type="project" value="UniProtKB-KW"/>
</dbReference>
<sequence length="630" mass="68703">MADWMKRDNDVRSPGFLSGGGELGGRIRSRDWSGTPLGPIDEWPQVLRLALSICLDSSFPTAIYWGRDLRLLYNDAWSPIPGERHPACLGQPAAEVWSDIWDVVGPQLARVMETGEGFSAFDQMLPIMRGGVQQETYWNYSFTPIRDEDGTVVGVFNQGHETTEGIVARRKAEAEIERLGRLFAQAPSVNAILRGPSHVFEVVNAPFERLVGKTNLEGKRVADALPELVPQGFLDLLDRVYATGVPYVGRAIPVTFQGLGGEAPQERIVDFVYQPLADPGDLGQGIFVQATDVTDVLRAEAALRESEAKYEAIVNSIDQMIWSALPNGDHDYFNDRWYDFTGAAPGSTDGGGWKDMFHPDDQERARAAWMHSVATGEPYHIEYRLRHRSGRYRWVVGRAHCVRGEDEAITRWFGTCTDIHDLKEAEGKRQLLLREMDHRVKNLFSIALGMISMTARSAPSVPAMAEALRGRLTALARAHDLIRSALGGQVGQGQSTSLRALIEKIVQPHLGAPGDPRMSFEGPAITLGESASVGLALIFHELATNAAKYGALSTAEGRIAVTWTVSEGELSLDWAEEVGGAGITPPSSRGFGSELAHATASDQLGGGIGFDWQPGGLIVHLSAGMDQLAQ</sequence>
<dbReference type="InterPro" id="IPR035965">
    <property type="entry name" value="PAS-like_dom_sf"/>
</dbReference>
<dbReference type="InterPro" id="IPR036890">
    <property type="entry name" value="HATPase_C_sf"/>
</dbReference>
<feature type="domain" description="PAC" evidence="17">
    <location>
        <begin position="379"/>
        <end position="431"/>
    </location>
</feature>
<dbReference type="InterPro" id="IPR013656">
    <property type="entry name" value="PAS_4"/>
</dbReference>
<keyword evidence="12" id="KW-0067">ATP-binding</keyword>
<dbReference type="RefSeq" id="WP_245688903.1">
    <property type="nucleotide sequence ID" value="NZ_FNGE01000013.1"/>
</dbReference>
<keyword evidence="9" id="KW-0677">Repeat</keyword>
<evidence type="ECO:0000256" key="7">
    <source>
        <dbReference type="ARBA" id="ARBA00022643"/>
    </source>
</evidence>
<keyword evidence="3" id="KW-0600">Photoreceptor protein</keyword>
<evidence type="ECO:0000256" key="9">
    <source>
        <dbReference type="ARBA" id="ARBA00022737"/>
    </source>
</evidence>
<keyword evidence="5" id="KW-0716">Sensory transduction</keyword>
<keyword evidence="19" id="KW-1185">Reference proteome</keyword>
<dbReference type="Gene3D" id="3.30.565.10">
    <property type="entry name" value="Histidine kinase-like ATPase, C-terminal domain"/>
    <property type="match status" value="1"/>
</dbReference>
<keyword evidence="4" id="KW-0597">Phosphoprotein</keyword>
<dbReference type="STRING" id="525640.SAMN04487971_11328"/>
<dbReference type="PROSITE" id="PS50112">
    <property type="entry name" value="PAS"/>
    <property type="match status" value="1"/>
</dbReference>
<evidence type="ECO:0000256" key="5">
    <source>
        <dbReference type="ARBA" id="ARBA00022606"/>
    </source>
</evidence>
<keyword evidence="7" id="KW-0288">FMN</keyword>
<dbReference type="InterPro" id="IPR011102">
    <property type="entry name" value="Sig_transdc_His_kinase_HWE"/>
</dbReference>
<gene>
    <name evidence="18" type="ORF">SAMN04487971_11328</name>
</gene>
<keyword evidence="13" id="KW-0157">Chromophore</keyword>
<comment type="catalytic activity">
    <reaction evidence="1">
        <text>ATP + protein L-histidine = ADP + protein N-phospho-L-histidine.</text>
        <dbReference type="EC" id="2.7.13.3"/>
    </reaction>
</comment>
<evidence type="ECO:0000256" key="10">
    <source>
        <dbReference type="ARBA" id="ARBA00022741"/>
    </source>
</evidence>
<dbReference type="GO" id="GO:0004673">
    <property type="term" value="F:protein histidine kinase activity"/>
    <property type="evidence" value="ECO:0007669"/>
    <property type="project" value="UniProtKB-EC"/>
</dbReference>
<keyword evidence="6" id="KW-0285">Flavoprotein</keyword>
<evidence type="ECO:0000256" key="12">
    <source>
        <dbReference type="ARBA" id="ARBA00022840"/>
    </source>
</evidence>
<dbReference type="SMART" id="SM00911">
    <property type="entry name" value="HWE_HK"/>
    <property type="match status" value="1"/>
</dbReference>
<dbReference type="InterPro" id="IPR000700">
    <property type="entry name" value="PAS-assoc_C"/>
</dbReference>
<evidence type="ECO:0000256" key="4">
    <source>
        <dbReference type="ARBA" id="ARBA00022553"/>
    </source>
</evidence>
<evidence type="ECO:0000256" key="13">
    <source>
        <dbReference type="ARBA" id="ARBA00022991"/>
    </source>
</evidence>
<name>A0A1G9L395_9RHOB</name>
<keyword evidence="8" id="KW-0808">Transferase</keyword>
<feature type="domain" description="PAS" evidence="16">
    <location>
        <begin position="306"/>
        <end position="377"/>
    </location>
</feature>
<evidence type="ECO:0000313" key="18">
    <source>
        <dbReference type="EMBL" id="SDL56187.1"/>
    </source>
</evidence>
<dbReference type="EMBL" id="FNGE01000013">
    <property type="protein sequence ID" value="SDL56187.1"/>
    <property type="molecule type" value="Genomic_DNA"/>
</dbReference>
<dbReference type="AlphaFoldDB" id="A0A1G9L395"/>
<proteinExistence type="predicted"/>
<evidence type="ECO:0000259" key="17">
    <source>
        <dbReference type="PROSITE" id="PS50113"/>
    </source>
</evidence>
<keyword evidence="10" id="KW-0547">Nucleotide-binding</keyword>
<dbReference type="NCBIfam" id="TIGR00229">
    <property type="entry name" value="sensory_box"/>
    <property type="match status" value="1"/>
</dbReference>
<protein>
    <recommendedName>
        <fullName evidence="2">histidine kinase</fullName>
        <ecNumber evidence="2">2.7.13.3</ecNumber>
    </recommendedName>
</protein>
<dbReference type="EC" id="2.7.13.3" evidence="2"/>
<keyword evidence="14" id="KW-0843">Virulence</keyword>
<dbReference type="Pfam" id="PF07536">
    <property type="entry name" value="HWE_HK"/>
    <property type="match status" value="1"/>
</dbReference>
<dbReference type="GO" id="GO:0009881">
    <property type="term" value="F:photoreceptor activity"/>
    <property type="evidence" value="ECO:0007669"/>
    <property type="project" value="UniProtKB-KW"/>
</dbReference>
<dbReference type="SMART" id="SM00091">
    <property type="entry name" value="PAS"/>
    <property type="match status" value="2"/>
</dbReference>
<evidence type="ECO:0000256" key="2">
    <source>
        <dbReference type="ARBA" id="ARBA00012438"/>
    </source>
</evidence>
<evidence type="ECO:0000259" key="16">
    <source>
        <dbReference type="PROSITE" id="PS50112"/>
    </source>
</evidence>
<evidence type="ECO:0000313" key="19">
    <source>
        <dbReference type="Proteomes" id="UP000199555"/>
    </source>
</evidence>
<dbReference type="SMART" id="SM00086">
    <property type="entry name" value="PAC"/>
    <property type="match status" value="1"/>
</dbReference>
<evidence type="ECO:0000256" key="14">
    <source>
        <dbReference type="ARBA" id="ARBA00023026"/>
    </source>
</evidence>
<reference evidence="19" key="1">
    <citation type="submission" date="2016-10" db="EMBL/GenBank/DDBJ databases">
        <authorList>
            <person name="Varghese N."/>
            <person name="Submissions S."/>
        </authorList>
    </citation>
    <scope>NUCLEOTIDE SEQUENCE [LARGE SCALE GENOMIC DNA]</scope>
    <source>
        <strain evidence="19">CGMCC 1.7655</strain>
    </source>
</reference>
<dbReference type="Proteomes" id="UP000199555">
    <property type="component" value="Unassembled WGS sequence"/>
</dbReference>
<dbReference type="PANTHER" id="PTHR41523">
    <property type="entry name" value="TWO-COMPONENT SYSTEM SENSOR PROTEIN"/>
    <property type="match status" value="1"/>
</dbReference>
<evidence type="ECO:0000256" key="8">
    <source>
        <dbReference type="ARBA" id="ARBA00022679"/>
    </source>
</evidence>
<dbReference type="PANTHER" id="PTHR41523:SF8">
    <property type="entry name" value="ETHYLENE RESPONSE SENSOR PROTEIN"/>
    <property type="match status" value="1"/>
</dbReference>
<evidence type="ECO:0000256" key="15">
    <source>
        <dbReference type="ARBA" id="ARBA00023170"/>
    </source>
</evidence>
<keyword evidence="11" id="KW-0418">Kinase</keyword>
<evidence type="ECO:0000256" key="6">
    <source>
        <dbReference type="ARBA" id="ARBA00022630"/>
    </source>
</evidence>
<dbReference type="InterPro" id="IPR013655">
    <property type="entry name" value="PAS_fold_3"/>
</dbReference>
<evidence type="ECO:0000256" key="11">
    <source>
        <dbReference type="ARBA" id="ARBA00022777"/>
    </source>
</evidence>
<dbReference type="SUPFAM" id="SSF55785">
    <property type="entry name" value="PYP-like sensor domain (PAS domain)"/>
    <property type="match status" value="3"/>
</dbReference>
<dbReference type="PROSITE" id="PS50113">
    <property type="entry name" value="PAC"/>
    <property type="match status" value="1"/>
</dbReference>
<dbReference type="CDD" id="cd00130">
    <property type="entry name" value="PAS"/>
    <property type="match status" value="1"/>
</dbReference>
<organism evidence="18 19">
    <name type="scientific">Paracoccus chinensis</name>
    <dbReference type="NCBI Taxonomy" id="525640"/>
    <lineage>
        <taxon>Bacteria</taxon>
        <taxon>Pseudomonadati</taxon>
        <taxon>Pseudomonadota</taxon>
        <taxon>Alphaproteobacteria</taxon>
        <taxon>Rhodobacterales</taxon>
        <taxon>Paracoccaceae</taxon>
        <taxon>Paracoccus</taxon>
    </lineage>
</organism>
<dbReference type="InterPro" id="IPR001610">
    <property type="entry name" value="PAC"/>
</dbReference>
<evidence type="ECO:0000256" key="3">
    <source>
        <dbReference type="ARBA" id="ARBA00022543"/>
    </source>
</evidence>
<accession>A0A1G9L395</accession>
<dbReference type="FunFam" id="3.30.450.20:FF:000099">
    <property type="entry name" value="Sensory box sensor histidine kinase"/>
    <property type="match status" value="1"/>
</dbReference>
<dbReference type="Gene3D" id="3.30.450.20">
    <property type="entry name" value="PAS domain"/>
    <property type="match status" value="3"/>
</dbReference>
<dbReference type="Pfam" id="PF08447">
    <property type="entry name" value="PAS_3"/>
    <property type="match status" value="1"/>
</dbReference>